<dbReference type="Proteomes" id="UP001148932">
    <property type="component" value="Unassembled WGS sequence"/>
</dbReference>
<dbReference type="EMBL" id="JAPCKI010000004">
    <property type="protein sequence ID" value="MDD2177749.1"/>
    <property type="molecule type" value="Genomic_DNA"/>
</dbReference>
<accession>A0ABT5RVM2</accession>
<keyword evidence="2" id="KW-1185">Reference proteome</keyword>
<gene>
    <name evidence="1" type="ORF">OIN59_09905</name>
</gene>
<protein>
    <submittedName>
        <fullName evidence="1">Uncharacterized protein</fullName>
    </submittedName>
</protein>
<name>A0ABT5RVM2_9BURK</name>
<reference evidence="1" key="1">
    <citation type="submission" date="2022-10" db="EMBL/GenBank/DDBJ databases">
        <title>Description of microaerobic benzene degrading bacteria.</title>
        <authorList>
            <person name="Bedics A."/>
            <person name="Tancsics A."/>
            <person name="Banerjee S."/>
        </authorList>
    </citation>
    <scope>NUCLEOTIDE SEQUENCE</scope>
    <source>
        <strain evidence="1">D2M1</strain>
    </source>
</reference>
<organism evidence="1 2">
    <name type="scientific">Acidovorax benzenivorans</name>
    <dbReference type="NCBI Taxonomy" id="2987520"/>
    <lineage>
        <taxon>Bacteria</taxon>
        <taxon>Pseudomonadati</taxon>
        <taxon>Pseudomonadota</taxon>
        <taxon>Betaproteobacteria</taxon>
        <taxon>Burkholderiales</taxon>
        <taxon>Comamonadaceae</taxon>
        <taxon>Acidovorax</taxon>
    </lineage>
</organism>
<evidence type="ECO:0000313" key="1">
    <source>
        <dbReference type="EMBL" id="MDD2177749.1"/>
    </source>
</evidence>
<sequence>MRLSLATAHLRSALAKTFHTKSVRFVAPFSPGSGPDTAEVKERLGTVGFEPLISSPGELTNAMGHKSRMFSEFVKRAKITLN</sequence>
<evidence type="ECO:0000313" key="2">
    <source>
        <dbReference type="Proteomes" id="UP001148932"/>
    </source>
</evidence>
<proteinExistence type="predicted"/>
<comment type="caution">
    <text evidence="1">The sequence shown here is derived from an EMBL/GenBank/DDBJ whole genome shotgun (WGS) entry which is preliminary data.</text>
</comment>